<feature type="transmembrane region" description="Helical" evidence="7">
    <location>
        <begin position="119"/>
        <end position="142"/>
    </location>
</feature>
<sequence>MYPVLLTIGPLVISSLGLFLSLAFLSAVFIAWRLAKLYDVKEEKILDVAMVTFGGGFLGARLYAVIFNWEAFGSFEKILFVQRYPGLSFWGGLIGGALAFWLFTRALKLQFWQVADFAVVGVLLGLVFGNIGCFLGGCGYGVVSGLPVALPVVGLIGKRLPVSLIESLVFLWLFFSLFKQVVKFHFAGKITAVFLIWLGIVKFMTEFYRGDSRQVISPFWVSYGHTFAILALSAGVVIFYIRSKRNVLDDLHNLIKLFSSSKRREVLLSSWKKSWYNHKTAWKVGFGKMSLAIKSLPKKFRRKLNVKPTPTNIR</sequence>
<feature type="transmembrane region" description="Helical" evidence="7">
    <location>
        <begin position="220"/>
        <end position="241"/>
    </location>
</feature>
<evidence type="ECO:0000313" key="8">
    <source>
        <dbReference type="EMBL" id="KKS70400.1"/>
    </source>
</evidence>
<keyword evidence="5 7" id="KW-1133">Transmembrane helix</keyword>
<dbReference type="PANTHER" id="PTHR30589">
    <property type="entry name" value="PROLIPOPROTEIN DIACYLGLYCERYL TRANSFERASE"/>
    <property type="match status" value="1"/>
</dbReference>
<comment type="caution">
    <text evidence="7">Lacks conserved residue(s) required for the propagation of feature annotation.</text>
</comment>
<gene>
    <name evidence="7" type="primary">lgt</name>
    <name evidence="8" type="ORF">UV41_C0024G0004</name>
</gene>
<proteinExistence type="inferred from homology"/>
<dbReference type="Pfam" id="PF01790">
    <property type="entry name" value="LGT"/>
    <property type="match status" value="1"/>
</dbReference>
<organism evidence="8 9">
    <name type="scientific">Candidatus Daviesbacteria bacterium GW2011_GWA2_42_7</name>
    <dbReference type="NCBI Taxonomy" id="1618425"/>
    <lineage>
        <taxon>Bacteria</taxon>
        <taxon>Candidatus Daviesiibacteriota</taxon>
    </lineage>
</organism>
<comment type="similarity">
    <text evidence="1 7">Belongs to the Lgt family.</text>
</comment>
<dbReference type="PANTHER" id="PTHR30589:SF0">
    <property type="entry name" value="PHOSPHATIDYLGLYCEROL--PROLIPOPROTEIN DIACYLGLYCERYL TRANSFERASE"/>
    <property type="match status" value="1"/>
</dbReference>
<dbReference type="InterPro" id="IPR001640">
    <property type="entry name" value="Lgt"/>
</dbReference>
<feature type="transmembrane region" description="Helical" evidence="7">
    <location>
        <begin position="12"/>
        <end position="34"/>
    </location>
</feature>
<reference evidence="8 9" key="1">
    <citation type="journal article" date="2015" name="Nature">
        <title>rRNA introns, odd ribosomes, and small enigmatic genomes across a large radiation of phyla.</title>
        <authorList>
            <person name="Brown C.T."/>
            <person name="Hug L.A."/>
            <person name="Thomas B.C."/>
            <person name="Sharon I."/>
            <person name="Castelle C.J."/>
            <person name="Singh A."/>
            <person name="Wilkins M.J."/>
            <person name="Williams K.H."/>
            <person name="Banfield J.F."/>
        </authorList>
    </citation>
    <scope>NUCLEOTIDE SEQUENCE [LARGE SCALE GENOMIC DNA]</scope>
</reference>
<protein>
    <recommendedName>
        <fullName evidence="7">Phosphatidylglycerol--prolipoprotein diacylglyceryl transferase</fullName>
        <ecNumber evidence="7">2.5.1.145</ecNumber>
    </recommendedName>
</protein>
<dbReference type="UniPathway" id="UPA00664"/>
<dbReference type="GO" id="GO:0042158">
    <property type="term" value="P:lipoprotein biosynthetic process"/>
    <property type="evidence" value="ECO:0007669"/>
    <property type="project" value="UniProtKB-UniRule"/>
</dbReference>
<keyword evidence="6 7" id="KW-0472">Membrane</keyword>
<evidence type="ECO:0000313" key="9">
    <source>
        <dbReference type="Proteomes" id="UP000034785"/>
    </source>
</evidence>
<keyword evidence="8" id="KW-0449">Lipoprotein</keyword>
<dbReference type="HAMAP" id="MF_01147">
    <property type="entry name" value="Lgt"/>
    <property type="match status" value="1"/>
</dbReference>
<comment type="pathway">
    <text evidence="7">Protein modification; lipoprotein biosynthesis (diacylglyceryl transfer).</text>
</comment>
<accession>A0A0G1BAK1</accession>
<dbReference type="Proteomes" id="UP000034785">
    <property type="component" value="Unassembled WGS sequence"/>
</dbReference>
<comment type="caution">
    <text evidence="8">The sequence shown here is derived from an EMBL/GenBank/DDBJ whole genome shotgun (WGS) entry which is preliminary data.</text>
</comment>
<comment type="catalytic activity">
    <reaction evidence="7">
        <text>L-cysteinyl-[prolipoprotein] + a 1,2-diacyl-sn-glycero-3-phospho-(1'-sn-glycerol) = an S-1,2-diacyl-sn-glyceryl-L-cysteinyl-[prolipoprotein] + sn-glycerol 1-phosphate + H(+)</text>
        <dbReference type="Rhea" id="RHEA:56712"/>
        <dbReference type="Rhea" id="RHEA-COMP:14679"/>
        <dbReference type="Rhea" id="RHEA-COMP:14680"/>
        <dbReference type="ChEBI" id="CHEBI:15378"/>
        <dbReference type="ChEBI" id="CHEBI:29950"/>
        <dbReference type="ChEBI" id="CHEBI:57685"/>
        <dbReference type="ChEBI" id="CHEBI:64716"/>
        <dbReference type="ChEBI" id="CHEBI:140658"/>
        <dbReference type="EC" id="2.5.1.145"/>
    </reaction>
</comment>
<evidence type="ECO:0000256" key="5">
    <source>
        <dbReference type="ARBA" id="ARBA00022989"/>
    </source>
</evidence>
<dbReference type="EMBL" id="LCEJ01000024">
    <property type="protein sequence ID" value="KKS70400.1"/>
    <property type="molecule type" value="Genomic_DNA"/>
</dbReference>
<evidence type="ECO:0000256" key="7">
    <source>
        <dbReference type="HAMAP-Rule" id="MF_01147"/>
    </source>
</evidence>
<comment type="function">
    <text evidence="7">Catalyzes the transfer of the diacylglyceryl group from phosphatidylglycerol to the sulfhydryl group of the N-terminal cysteine of a prolipoprotein, the first step in the formation of mature lipoproteins.</text>
</comment>
<evidence type="ECO:0000256" key="3">
    <source>
        <dbReference type="ARBA" id="ARBA00022679"/>
    </source>
</evidence>
<keyword evidence="4 7" id="KW-0812">Transmembrane</keyword>
<feature type="transmembrane region" description="Helical" evidence="7">
    <location>
        <begin position="162"/>
        <end position="178"/>
    </location>
</feature>
<dbReference type="EC" id="2.5.1.145" evidence="7"/>
<evidence type="ECO:0000256" key="2">
    <source>
        <dbReference type="ARBA" id="ARBA00022475"/>
    </source>
</evidence>
<dbReference type="GO" id="GO:0005886">
    <property type="term" value="C:plasma membrane"/>
    <property type="evidence" value="ECO:0007669"/>
    <property type="project" value="UniProtKB-SubCell"/>
</dbReference>
<evidence type="ECO:0000256" key="6">
    <source>
        <dbReference type="ARBA" id="ARBA00023136"/>
    </source>
</evidence>
<evidence type="ECO:0000256" key="4">
    <source>
        <dbReference type="ARBA" id="ARBA00022692"/>
    </source>
</evidence>
<feature type="transmembrane region" description="Helical" evidence="7">
    <location>
        <begin position="46"/>
        <end position="67"/>
    </location>
</feature>
<name>A0A0G1BAK1_9BACT</name>
<feature type="transmembrane region" description="Helical" evidence="7">
    <location>
        <begin position="190"/>
        <end position="208"/>
    </location>
</feature>
<keyword evidence="3 7" id="KW-0808">Transferase</keyword>
<dbReference type="AlphaFoldDB" id="A0A0G1BAK1"/>
<dbReference type="GO" id="GO:0008961">
    <property type="term" value="F:phosphatidylglycerol-prolipoprotein diacylglyceryl transferase activity"/>
    <property type="evidence" value="ECO:0007669"/>
    <property type="project" value="UniProtKB-UniRule"/>
</dbReference>
<comment type="subcellular location">
    <subcellularLocation>
        <location evidence="7">Cell membrane</location>
        <topology evidence="7">Multi-pass membrane protein</topology>
    </subcellularLocation>
</comment>
<feature type="transmembrane region" description="Helical" evidence="7">
    <location>
        <begin position="87"/>
        <end position="107"/>
    </location>
</feature>
<evidence type="ECO:0000256" key="1">
    <source>
        <dbReference type="ARBA" id="ARBA00007150"/>
    </source>
</evidence>
<keyword evidence="2 7" id="KW-1003">Cell membrane</keyword>